<name>A0ABQ0FXX2_9PEZI</name>
<comment type="caution">
    <text evidence="3">The sequence shown here is derived from an EMBL/GenBank/DDBJ whole genome shotgun (WGS) entry which is preliminary data.</text>
</comment>
<proteinExistence type="predicted"/>
<keyword evidence="4" id="KW-1185">Reference proteome</keyword>
<feature type="chain" id="PRO_5047282321" evidence="1">
    <location>
        <begin position="28"/>
        <end position="441"/>
    </location>
</feature>
<dbReference type="InterPro" id="IPR036514">
    <property type="entry name" value="SGNH_hydro_sf"/>
</dbReference>
<dbReference type="PANTHER" id="PTHR43784">
    <property type="entry name" value="GDSL-LIKE LIPASE/ACYLHYDROLASE, PUTATIVE (AFU_ORTHOLOGUE AFUA_2G00820)-RELATED"/>
    <property type="match status" value="1"/>
</dbReference>
<dbReference type="Gene3D" id="3.40.50.1110">
    <property type="entry name" value="SGNH hydrolase"/>
    <property type="match status" value="1"/>
</dbReference>
<reference evidence="3 4" key="1">
    <citation type="submission" date="2024-09" db="EMBL/GenBank/DDBJ databases">
        <title>Itraconazole resistance in Madurella fahalii resulting from another homologue of gene encoding cytochrome P450 14-alpha sterol demethylase (CYP51).</title>
        <authorList>
            <person name="Yoshioka I."/>
            <person name="Fahal A.H."/>
            <person name="Kaneko S."/>
            <person name="Yaguchi T."/>
        </authorList>
    </citation>
    <scope>NUCLEOTIDE SEQUENCE [LARGE SCALE GENOMIC DNA]</scope>
    <source>
        <strain evidence="3 4">IFM 68171</strain>
    </source>
</reference>
<dbReference type="RefSeq" id="XP_070912095.1">
    <property type="nucleotide sequence ID" value="XM_071055994.1"/>
</dbReference>
<evidence type="ECO:0000256" key="1">
    <source>
        <dbReference type="SAM" id="SignalP"/>
    </source>
</evidence>
<dbReference type="SUPFAM" id="SSF52266">
    <property type="entry name" value="SGNH hydrolase"/>
    <property type="match status" value="1"/>
</dbReference>
<evidence type="ECO:0000259" key="2">
    <source>
        <dbReference type="Pfam" id="PF13472"/>
    </source>
</evidence>
<accession>A0ABQ0FXX2</accession>
<dbReference type="EMBL" id="BAAFSV010000001">
    <property type="protein sequence ID" value="GAB1310362.1"/>
    <property type="molecule type" value="Genomic_DNA"/>
</dbReference>
<dbReference type="InterPro" id="IPR053140">
    <property type="entry name" value="GDSL_Rv0518-like"/>
</dbReference>
<dbReference type="GeneID" id="98171317"/>
<feature type="signal peptide" evidence="1">
    <location>
        <begin position="1"/>
        <end position="27"/>
    </location>
</feature>
<dbReference type="PANTHER" id="PTHR43784:SF3">
    <property type="entry name" value="GDSL FAMILY LIPASE"/>
    <property type="match status" value="1"/>
</dbReference>
<evidence type="ECO:0000313" key="4">
    <source>
        <dbReference type="Proteomes" id="UP001628179"/>
    </source>
</evidence>
<dbReference type="Proteomes" id="UP001628179">
    <property type="component" value="Unassembled WGS sequence"/>
</dbReference>
<dbReference type="Pfam" id="PF13472">
    <property type="entry name" value="Lipase_GDSL_2"/>
    <property type="match status" value="1"/>
</dbReference>
<evidence type="ECO:0000313" key="3">
    <source>
        <dbReference type="EMBL" id="GAB1310362.1"/>
    </source>
</evidence>
<feature type="domain" description="SGNH hydrolase-type esterase" evidence="2">
    <location>
        <begin position="219"/>
        <end position="420"/>
    </location>
</feature>
<gene>
    <name evidence="3" type="ORF">MFIFM68171_00572</name>
</gene>
<dbReference type="InterPro" id="IPR013830">
    <property type="entry name" value="SGNH_hydro"/>
</dbReference>
<organism evidence="3 4">
    <name type="scientific">Madurella fahalii</name>
    <dbReference type="NCBI Taxonomy" id="1157608"/>
    <lineage>
        <taxon>Eukaryota</taxon>
        <taxon>Fungi</taxon>
        <taxon>Dikarya</taxon>
        <taxon>Ascomycota</taxon>
        <taxon>Pezizomycotina</taxon>
        <taxon>Sordariomycetes</taxon>
        <taxon>Sordariomycetidae</taxon>
        <taxon>Sordariales</taxon>
        <taxon>Sordariales incertae sedis</taxon>
        <taxon>Madurella</taxon>
    </lineage>
</organism>
<dbReference type="CDD" id="cd01830">
    <property type="entry name" value="XynE_like"/>
    <property type="match status" value="1"/>
</dbReference>
<sequence>MSNARFGLRRLLFGLALSATCFVVATCHDHWVDIWASMPQEVEPHNLPSAPYNGTTGVFENTTLRQTVYLTQDASTIRLHFSNVFGGSDLPITAATVALPVNGTAGSSAIRPETLKHVTFSGQRSFLVPNGALVVSDPLRIPVKAQTSLTVTVYLASGQAGHRITGHPGSRTTSWLATGDLVSAADVGSIAGTQSIDRWFLLSAVEAWLPRSHAALAIIGDSITDGRGSTTNGNDRWPDQLLKRLQASPRRSRRHTSISLGDIAVINQAAGGNRVLADGLGPNALGRIGRDVLSHSGVRYALLFEGVNDLGTAAADAASQTAVADRLVRAYDQMIARIHAAGIAVFGATITPMSGPGQAYGEPAREAARQRVNAWIRASGRFDAVVDFDAAVRDPRNETRLRPEYDTGDYLHLNPAGYKAMAEAVDLGLFSKFADGVDAMV</sequence>
<protein>
    <submittedName>
        <fullName evidence="3">Extracellular GDSL-like lipase/acylhydrolase</fullName>
    </submittedName>
</protein>
<keyword evidence="1" id="KW-0732">Signal</keyword>